<reference evidence="2 3" key="1">
    <citation type="submission" date="2024-04" db="EMBL/GenBank/DDBJ databases">
        <title>Tritrichomonas musculus Genome.</title>
        <authorList>
            <person name="Alves-Ferreira E."/>
            <person name="Grigg M."/>
            <person name="Lorenzi H."/>
            <person name="Galac M."/>
        </authorList>
    </citation>
    <scope>NUCLEOTIDE SEQUENCE [LARGE SCALE GENOMIC DNA]</scope>
    <source>
        <strain evidence="2 3">EAF2021</strain>
    </source>
</reference>
<organism evidence="2 3">
    <name type="scientific">Tritrichomonas musculus</name>
    <dbReference type="NCBI Taxonomy" id="1915356"/>
    <lineage>
        <taxon>Eukaryota</taxon>
        <taxon>Metamonada</taxon>
        <taxon>Parabasalia</taxon>
        <taxon>Tritrichomonadida</taxon>
        <taxon>Tritrichomonadidae</taxon>
        <taxon>Tritrichomonas</taxon>
    </lineage>
</organism>
<name>A0ABR2IMW4_9EUKA</name>
<dbReference type="Proteomes" id="UP001470230">
    <property type="component" value="Unassembled WGS sequence"/>
</dbReference>
<evidence type="ECO:0000313" key="3">
    <source>
        <dbReference type="Proteomes" id="UP001470230"/>
    </source>
</evidence>
<gene>
    <name evidence="2" type="ORF">M9Y10_010903</name>
</gene>
<feature type="coiled-coil region" evidence="1">
    <location>
        <begin position="558"/>
        <end position="628"/>
    </location>
</feature>
<evidence type="ECO:0000256" key="1">
    <source>
        <dbReference type="SAM" id="Coils"/>
    </source>
</evidence>
<protein>
    <recommendedName>
        <fullName evidence="4">G domain-containing protein</fullName>
    </recommendedName>
</protein>
<keyword evidence="1" id="KW-0175">Coiled coil</keyword>
<dbReference type="InterPro" id="IPR027417">
    <property type="entry name" value="P-loop_NTPase"/>
</dbReference>
<dbReference type="EMBL" id="JAPFFF010000016">
    <property type="protein sequence ID" value="KAK8865361.1"/>
    <property type="molecule type" value="Genomic_DNA"/>
</dbReference>
<sequence>MIEQLDEIDVSRVNDLVAQNIHLIEDCKGKDIAILVGREETGKSTTLNALLGTKFQISSKDDSILEPIDSKDIKAPMGSYEKKGLMCTVFPAAYFDKKSNIAFLDSQGFFGTDKIQEYEVASSILLDAAIKSAKTVRVIYLEDYNLFHKGYTGIAESIKLLNRIVKDSKVPIFYLFNKYQPSCNSYNSFQAYYQKDDEQRNEFVCKKLMEDLKIVVSGAITSFMEKINYYFKKIKKYITKEEIQSSINEYQKFKSARLIEHNFKEGRFGYIDPLSEWSINNLRENIMKLPCIQKNCLSFNYYNENRINFTKKFEADLINKMIPILNDINFSLKFPPDLIEQLREKALIQVEKNLDLVSLIEEGYEISQDEQRIKEIEEIFHNRKNEIIGLIHDHSAKLETMKNKIQGIIDHEPVIHRRYYFDEPDLPFLLWRNHTVKYDDTVPIDSIYENLCPGTVRSKLINFDLSKYDQFNEDGVDIFKLKDNKNADSNFEVSYSSMSTKQKIVAATAVSMSVLTTFLAYKNQLDLPIGFGLSSFLPECKICKGVILILVRYQDKEKEILENDLKSTKELEEKLEKEKKELKEIEEDIKNDKIRLISKHNEDMIKNIDELENIANFVNDKVSSLKAKDGDEFYNNLEEKLNMYYQICNMLYDESDQNESINSFINAYYMMKNSKPENPNITIVDMIDQYKLRNMSHLFPFKYDKTNQEFINTCVECFKPILNNS</sequence>
<accession>A0ABR2IMW4</accession>
<keyword evidence="3" id="KW-1185">Reference proteome</keyword>
<dbReference type="Gene3D" id="3.40.50.300">
    <property type="entry name" value="P-loop containing nucleotide triphosphate hydrolases"/>
    <property type="match status" value="1"/>
</dbReference>
<comment type="caution">
    <text evidence="2">The sequence shown here is derived from an EMBL/GenBank/DDBJ whole genome shotgun (WGS) entry which is preliminary data.</text>
</comment>
<evidence type="ECO:0008006" key="4">
    <source>
        <dbReference type="Google" id="ProtNLM"/>
    </source>
</evidence>
<proteinExistence type="predicted"/>
<evidence type="ECO:0000313" key="2">
    <source>
        <dbReference type="EMBL" id="KAK8865361.1"/>
    </source>
</evidence>
<dbReference type="SUPFAM" id="SSF52540">
    <property type="entry name" value="P-loop containing nucleoside triphosphate hydrolases"/>
    <property type="match status" value="1"/>
</dbReference>